<evidence type="ECO:0000256" key="1">
    <source>
        <dbReference type="ARBA" id="ARBA00022837"/>
    </source>
</evidence>
<dbReference type="EMBL" id="JAIZAY010000022">
    <property type="protein sequence ID" value="KAJ8020239.1"/>
    <property type="molecule type" value="Genomic_DNA"/>
</dbReference>
<keyword evidence="3" id="KW-0732">Signal</keyword>
<feature type="chain" id="PRO_5040229214" description="EF-hand domain-containing protein" evidence="3">
    <location>
        <begin position="21"/>
        <end position="149"/>
    </location>
</feature>
<keyword evidence="6" id="KW-1185">Reference proteome</keyword>
<feature type="region of interest" description="Disordered" evidence="2">
    <location>
        <begin position="52"/>
        <end position="74"/>
    </location>
</feature>
<feature type="domain" description="EF-hand" evidence="4">
    <location>
        <begin position="74"/>
        <end position="109"/>
    </location>
</feature>
<proteinExistence type="predicted"/>
<evidence type="ECO:0000256" key="2">
    <source>
        <dbReference type="SAM" id="MobiDB-lite"/>
    </source>
</evidence>
<dbReference type="SUPFAM" id="SSF47473">
    <property type="entry name" value="EF-hand"/>
    <property type="match status" value="1"/>
</dbReference>
<evidence type="ECO:0000313" key="6">
    <source>
        <dbReference type="Proteomes" id="UP001152320"/>
    </source>
</evidence>
<protein>
    <recommendedName>
        <fullName evidence="4">EF-hand domain-containing protein</fullName>
    </recommendedName>
</protein>
<dbReference type="GO" id="GO:0005509">
    <property type="term" value="F:calcium ion binding"/>
    <property type="evidence" value="ECO:0007669"/>
    <property type="project" value="InterPro"/>
</dbReference>
<accession>A0A9Q1BCK1</accession>
<dbReference type="SMART" id="SM00054">
    <property type="entry name" value="EFh"/>
    <property type="match status" value="2"/>
</dbReference>
<dbReference type="AlphaFoldDB" id="A0A9Q1BCK1"/>
<gene>
    <name evidence="5" type="ORF">HOLleu_39776</name>
</gene>
<dbReference type="PROSITE" id="PS00018">
    <property type="entry name" value="EF_HAND_1"/>
    <property type="match status" value="1"/>
</dbReference>
<evidence type="ECO:0000256" key="3">
    <source>
        <dbReference type="SAM" id="SignalP"/>
    </source>
</evidence>
<dbReference type="InterPro" id="IPR002048">
    <property type="entry name" value="EF_hand_dom"/>
</dbReference>
<comment type="caution">
    <text evidence="5">The sequence shown here is derived from an EMBL/GenBank/DDBJ whole genome shotgun (WGS) entry which is preliminary data.</text>
</comment>
<dbReference type="InterPro" id="IPR011992">
    <property type="entry name" value="EF-hand-dom_pair"/>
</dbReference>
<dbReference type="Gene3D" id="1.10.238.10">
    <property type="entry name" value="EF-hand"/>
    <property type="match status" value="1"/>
</dbReference>
<evidence type="ECO:0000259" key="4">
    <source>
        <dbReference type="PROSITE" id="PS50222"/>
    </source>
</evidence>
<evidence type="ECO:0000313" key="5">
    <source>
        <dbReference type="EMBL" id="KAJ8020239.1"/>
    </source>
</evidence>
<name>A0A9Q1BCK1_HOLLE</name>
<feature type="signal peptide" evidence="3">
    <location>
        <begin position="1"/>
        <end position="20"/>
    </location>
</feature>
<dbReference type="PROSITE" id="PS50222">
    <property type="entry name" value="EF_HAND_2"/>
    <property type="match status" value="1"/>
</dbReference>
<keyword evidence="1" id="KW-0106">Calcium</keyword>
<dbReference type="InterPro" id="IPR018247">
    <property type="entry name" value="EF_Hand_1_Ca_BS"/>
</dbReference>
<sequence length="149" mass="16811">MPRFIFSVLTVLAIVAMLDGCSVTGDNKSKGRSGSVRTTRWKREVDGPIIATESELGLPRPRNRHSRTPSNPKDSELLAEEIFRRIDTSGNGMVDAGEWVDFSRETSIWDLAKLLDFADVNDSESVSLEEFLSVLYGKNQPIRIRKERR</sequence>
<organism evidence="5 6">
    <name type="scientific">Holothuria leucospilota</name>
    <name type="common">Black long sea cucumber</name>
    <name type="synonym">Mertensiothuria leucospilota</name>
    <dbReference type="NCBI Taxonomy" id="206669"/>
    <lineage>
        <taxon>Eukaryota</taxon>
        <taxon>Metazoa</taxon>
        <taxon>Echinodermata</taxon>
        <taxon>Eleutherozoa</taxon>
        <taxon>Echinozoa</taxon>
        <taxon>Holothuroidea</taxon>
        <taxon>Aspidochirotacea</taxon>
        <taxon>Aspidochirotida</taxon>
        <taxon>Holothuriidae</taxon>
        <taxon>Holothuria</taxon>
    </lineage>
</organism>
<reference evidence="5" key="1">
    <citation type="submission" date="2021-10" db="EMBL/GenBank/DDBJ databases">
        <title>Tropical sea cucumber genome reveals ecological adaptation and Cuvierian tubules defense mechanism.</title>
        <authorList>
            <person name="Chen T."/>
        </authorList>
    </citation>
    <scope>NUCLEOTIDE SEQUENCE</scope>
    <source>
        <strain evidence="5">Nanhai2018</strain>
        <tissue evidence="5">Muscle</tissue>
    </source>
</reference>
<dbReference type="Proteomes" id="UP001152320">
    <property type="component" value="Chromosome 22"/>
</dbReference>